<dbReference type="OMA" id="YTSEAVC"/>
<dbReference type="SUPFAM" id="SSF51197">
    <property type="entry name" value="Clavaminate synthase-like"/>
    <property type="match status" value="1"/>
</dbReference>
<dbReference type="InterPro" id="IPR008775">
    <property type="entry name" value="Phytyl_CoA_dOase-like"/>
</dbReference>
<dbReference type="AlphaFoldDB" id="A0A1R3RHC5"/>
<dbReference type="EMBL" id="KV907503">
    <property type="protein sequence ID" value="OOF93895.1"/>
    <property type="molecule type" value="Genomic_DNA"/>
</dbReference>
<gene>
    <name evidence="1" type="ORF">ASPCADRAFT_516864</name>
</gene>
<dbReference type="Pfam" id="PF05721">
    <property type="entry name" value="PhyH"/>
    <property type="match status" value="1"/>
</dbReference>
<protein>
    <recommendedName>
        <fullName evidence="3">Phytanoyl-CoA dioxygenase family protein</fullName>
    </recommendedName>
</protein>
<proteinExistence type="predicted"/>
<dbReference type="STRING" id="602072.A0A1R3RHC5"/>
<evidence type="ECO:0008006" key="3">
    <source>
        <dbReference type="Google" id="ProtNLM"/>
    </source>
</evidence>
<dbReference type="OrthoDB" id="445007at2759"/>
<dbReference type="Proteomes" id="UP000188318">
    <property type="component" value="Unassembled WGS sequence"/>
</dbReference>
<name>A0A1R3RHC5_ASPC5</name>
<evidence type="ECO:0000313" key="1">
    <source>
        <dbReference type="EMBL" id="OOF93895.1"/>
    </source>
</evidence>
<evidence type="ECO:0000313" key="2">
    <source>
        <dbReference type="Proteomes" id="UP000188318"/>
    </source>
</evidence>
<dbReference type="Gene3D" id="2.60.120.620">
    <property type="entry name" value="q2cbj1_9rhob like domain"/>
    <property type="match status" value="1"/>
</dbReference>
<accession>A0A1R3RHC5</accession>
<sequence length="257" mass="28498">MNSTDVETLKKVNAEVQPYLDADKPWKGDLFPPQTPRCANLAGRSKTARENWLIDPLIRTLTAHFVDKTTTNFYGETKHTYTNDKNLHIDHEDQRAIGYRVGSDVMMAFMVPGVKTTVDNGATIAIPGSHLWGSDRAPKVDAAVAAEMDPTECWAMLGGLYHAGGANVTQRERRVVHGMFFTRGFYRQEENSYLANTADEVLSWSPAAQKVMGYELSSPNIGFVDFQSPLQYLRGEGVGDAFGDFDPSQEQAKGETQ</sequence>
<organism evidence="1 2">
    <name type="scientific">Aspergillus carbonarius (strain ITEM 5010)</name>
    <dbReference type="NCBI Taxonomy" id="602072"/>
    <lineage>
        <taxon>Eukaryota</taxon>
        <taxon>Fungi</taxon>
        <taxon>Dikarya</taxon>
        <taxon>Ascomycota</taxon>
        <taxon>Pezizomycotina</taxon>
        <taxon>Eurotiomycetes</taxon>
        <taxon>Eurotiomycetidae</taxon>
        <taxon>Eurotiales</taxon>
        <taxon>Aspergillaceae</taxon>
        <taxon>Aspergillus</taxon>
        <taxon>Aspergillus subgen. Circumdati</taxon>
    </lineage>
</organism>
<dbReference type="VEuPathDB" id="FungiDB:ASPCADRAFT_516864"/>
<keyword evidence="2" id="KW-1185">Reference proteome</keyword>
<reference evidence="2" key="1">
    <citation type="journal article" date="2017" name="Genome Biol.">
        <title>Comparative genomics reveals high biological diversity and specific adaptations in the industrially and medically important fungal genus Aspergillus.</title>
        <authorList>
            <person name="de Vries R.P."/>
            <person name="Riley R."/>
            <person name="Wiebenga A."/>
            <person name="Aguilar-Osorio G."/>
            <person name="Amillis S."/>
            <person name="Uchima C.A."/>
            <person name="Anderluh G."/>
            <person name="Asadollahi M."/>
            <person name="Askin M."/>
            <person name="Barry K."/>
            <person name="Battaglia E."/>
            <person name="Bayram O."/>
            <person name="Benocci T."/>
            <person name="Braus-Stromeyer S.A."/>
            <person name="Caldana C."/>
            <person name="Canovas D."/>
            <person name="Cerqueira G.C."/>
            <person name="Chen F."/>
            <person name="Chen W."/>
            <person name="Choi C."/>
            <person name="Clum A."/>
            <person name="Dos Santos R.A."/>
            <person name="Damasio A.R."/>
            <person name="Diallinas G."/>
            <person name="Emri T."/>
            <person name="Fekete E."/>
            <person name="Flipphi M."/>
            <person name="Freyberg S."/>
            <person name="Gallo A."/>
            <person name="Gournas C."/>
            <person name="Habgood R."/>
            <person name="Hainaut M."/>
            <person name="Harispe M.L."/>
            <person name="Henrissat B."/>
            <person name="Hilden K.S."/>
            <person name="Hope R."/>
            <person name="Hossain A."/>
            <person name="Karabika E."/>
            <person name="Karaffa L."/>
            <person name="Karanyi Z."/>
            <person name="Krasevec N."/>
            <person name="Kuo A."/>
            <person name="Kusch H."/>
            <person name="LaButti K."/>
            <person name="Lagendijk E.L."/>
            <person name="Lapidus A."/>
            <person name="Levasseur A."/>
            <person name="Lindquist E."/>
            <person name="Lipzen A."/>
            <person name="Logrieco A.F."/>
            <person name="MacCabe A."/>
            <person name="Maekelae M.R."/>
            <person name="Malavazi I."/>
            <person name="Melin P."/>
            <person name="Meyer V."/>
            <person name="Mielnichuk N."/>
            <person name="Miskei M."/>
            <person name="Molnar A.P."/>
            <person name="Mule G."/>
            <person name="Ngan C.Y."/>
            <person name="Orejas M."/>
            <person name="Orosz E."/>
            <person name="Ouedraogo J.P."/>
            <person name="Overkamp K.M."/>
            <person name="Park H.-S."/>
            <person name="Perrone G."/>
            <person name="Piumi F."/>
            <person name="Punt P.J."/>
            <person name="Ram A.F."/>
            <person name="Ramon A."/>
            <person name="Rauscher S."/>
            <person name="Record E."/>
            <person name="Riano-Pachon D.M."/>
            <person name="Robert V."/>
            <person name="Roehrig J."/>
            <person name="Ruller R."/>
            <person name="Salamov A."/>
            <person name="Salih N.S."/>
            <person name="Samson R.A."/>
            <person name="Sandor E."/>
            <person name="Sanguinetti M."/>
            <person name="Schuetze T."/>
            <person name="Sepcic K."/>
            <person name="Shelest E."/>
            <person name="Sherlock G."/>
            <person name="Sophianopoulou V."/>
            <person name="Squina F.M."/>
            <person name="Sun H."/>
            <person name="Susca A."/>
            <person name="Todd R.B."/>
            <person name="Tsang A."/>
            <person name="Unkles S.E."/>
            <person name="van de Wiele N."/>
            <person name="van Rossen-Uffink D."/>
            <person name="Oliveira J.V."/>
            <person name="Vesth T.C."/>
            <person name="Visser J."/>
            <person name="Yu J.-H."/>
            <person name="Zhou M."/>
            <person name="Andersen M.R."/>
            <person name="Archer D.B."/>
            <person name="Baker S.E."/>
            <person name="Benoit I."/>
            <person name="Brakhage A.A."/>
            <person name="Braus G.H."/>
            <person name="Fischer R."/>
            <person name="Frisvad J.C."/>
            <person name="Goldman G.H."/>
            <person name="Houbraken J."/>
            <person name="Oakley B."/>
            <person name="Pocsi I."/>
            <person name="Scazzocchio C."/>
            <person name="Seiboth B."/>
            <person name="vanKuyk P.A."/>
            <person name="Wortman J."/>
            <person name="Dyer P.S."/>
            <person name="Grigoriev I.V."/>
        </authorList>
    </citation>
    <scope>NUCLEOTIDE SEQUENCE [LARGE SCALE GENOMIC DNA]</scope>
    <source>
        <strain evidence="2">ITEM 5010</strain>
    </source>
</reference>